<proteinExistence type="predicted"/>
<dbReference type="Gene3D" id="3.30.200.20">
    <property type="entry name" value="Phosphorylase Kinase, domain 1"/>
    <property type="match status" value="1"/>
</dbReference>
<dbReference type="InterPro" id="IPR011009">
    <property type="entry name" value="Kinase-like_dom_sf"/>
</dbReference>
<dbReference type="PANTHER" id="PTHR46084">
    <property type="entry name" value="PROTEIN MALE DISCOVERER 2"/>
    <property type="match status" value="1"/>
</dbReference>
<evidence type="ECO:0000256" key="5">
    <source>
        <dbReference type="ARBA" id="ARBA00023136"/>
    </source>
</evidence>
<evidence type="ECO:0000256" key="2">
    <source>
        <dbReference type="ARBA" id="ARBA00022692"/>
    </source>
</evidence>
<keyword evidence="8" id="KW-1185">Reference proteome</keyword>
<dbReference type="STRING" id="49451.A0A314KR70"/>
<evidence type="ECO:0000313" key="8">
    <source>
        <dbReference type="Proteomes" id="UP000187609"/>
    </source>
</evidence>
<keyword evidence="3" id="KW-0732">Signal</keyword>
<evidence type="ECO:0000256" key="3">
    <source>
        <dbReference type="ARBA" id="ARBA00022729"/>
    </source>
</evidence>
<evidence type="ECO:0000313" key="7">
    <source>
        <dbReference type="EMBL" id="OIT31850.1"/>
    </source>
</evidence>
<accession>A0A314KR70</accession>
<reference evidence="7" key="1">
    <citation type="submission" date="2016-11" db="EMBL/GenBank/DDBJ databases">
        <title>The genome of Nicotiana attenuata.</title>
        <authorList>
            <person name="Xu S."/>
            <person name="Brockmoeller T."/>
            <person name="Gaquerel E."/>
            <person name="Navarro A."/>
            <person name="Kuhl H."/>
            <person name="Gase K."/>
            <person name="Ling Z."/>
            <person name="Zhou W."/>
            <person name="Kreitzer C."/>
            <person name="Stanke M."/>
            <person name="Tang H."/>
            <person name="Lyons E."/>
            <person name="Pandey P."/>
            <person name="Pandey S.P."/>
            <person name="Timmermann B."/>
            <person name="Baldwin I.T."/>
        </authorList>
    </citation>
    <scope>NUCLEOTIDE SEQUENCE [LARGE SCALE GENOMIC DNA]</scope>
    <source>
        <strain evidence="7">UT</strain>
    </source>
</reference>
<keyword evidence="2" id="KW-0812">Transmembrane</keyword>
<dbReference type="PANTHER" id="PTHR46084:SF40">
    <property type="entry name" value="PROTEIN KINASE DOMAIN-CONTAINING PROTEIN"/>
    <property type="match status" value="1"/>
</dbReference>
<comment type="caution">
    <text evidence="7">The sequence shown here is derived from an EMBL/GenBank/DDBJ whole genome shotgun (WGS) entry which is preliminary data.</text>
</comment>
<evidence type="ECO:0000256" key="6">
    <source>
        <dbReference type="ARBA" id="ARBA00037847"/>
    </source>
</evidence>
<keyword evidence="5" id="KW-0472">Membrane</keyword>
<dbReference type="Gramene" id="OIT31850">
    <property type="protein sequence ID" value="OIT31850"/>
    <property type="gene ID" value="A4A49_26393"/>
</dbReference>
<sequence length="213" mass="24095">MLYKCYFLLPFIISERLLYCVDIDLAFMEIAFSTNIQSSALLLYVVALHVPLAMHQQSIISTSMLKDRDIRLLLPSPLGFRSGNRSYGWFLFIVALVTGIQKCKSKSSIIPWKKSGSGKDNMTIYVDTGMLKDVVRYSRQELEVACEDFSNIIGSSSDSLVYKGKMKGGPEIAVILLCIKEEHWTAYLELYFLEEVAELARINHENAGKLLGY</sequence>
<dbReference type="AlphaFoldDB" id="A0A314KR70"/>
<protein>
    <submittedName>
        <fullName evidence="7">Lrr receptor-like serinethreonine-protein kinase</fullName>
    </submittedName>
</protein>
<organism evidence="7 8">
    <name type="scientific">Nicotiana attenuata</name>
    <name type="common">Coyote tobacco</name>
    <dbReference type="NCBI Taxonomy" id="49451"/>
    <lineage>
        <taxon>Eukaryota</taxon>
        <taxon>Viridiplantae</taxon>
        <taxon>Streptophyta</taxon>
        <taxon>Embryophyta</taxon>
        <taxon>Tracheophyta</taxon>
        <taxon>Spermatophyta</taxon>
        <taxon>Magnoliopsida</taxon>
        <taxon>eudicotyledons</taxon>
        <taxon>Gunneridae</taxon>
        <taxon>Pentapetalae</taxon>
        <taxon>asterids</taxon>
        <taxon>lamiids</taxon>
        <taxon>Solanales</taxon>
        <taxon>Solanaceae</taxon>
        <taxon>Nicotianoideae</taxon>
        <taxon>Nicotianeae</taxon>
        <taxon>Nicotiana</taxon>
    </lineage>
</organism>
<dbReference type="GO" id="GO:0012505">
    <property type="term" value="C:endomembrane system"/>
    <property type="evidence" value="ECO:0007669"/>
    <property type="project" value="UniProtKB-SubCell"/>
</dbReference>
<dbReference type="GO" id="GO:0016301">
    <property type="term" value="F:kinase activity"/>
    <property type="evidence" value="ECO:0007669"/>
    <property type="project" value="UniProtKB-KW"/>
</dbReference>
<dbReference type="SMR" id="A0A314KR70"/>
<dbReference type="EMBL" id="MJEQ01001183">
    <property type="protein sequence ID" value="OIT31850.1"/>
    <property type="molecule type" value="Genomic_DNA"/>
</dbReference>
<comment type="subcellular location">
    <subcellularLocation>
        <location evidence="6">Endomembrane system</location>
        <topology evidence="6">Single-pass membrane protein</topology>
    </subcellularLocation>
    <subcellularLocation>
        <location evidence="1">Membrane</location>
        <topology evidence="1">Single-pass type I membrane protein</topology>
    </subcellularLocation>
</comment>
<gene>
    <name evidence="7" type="ORF">A4A49_26393</name>
</gene>
<dbReference type="SUPFAM" id="SSF56112">
    <property type="entry name" value="Protein kinase-like (PK-like)"/>
    <property type="match status" value="1"/>
</dbReference>
<name>A0A314KR70_NICAT</name>
<evidence type="ECO:0000256" key="4">
    <source>
        <dbReference type="ARBA" id="ARBA00022989"/>
    </source>
</evidence>
<keyword evidence="4" id="KW-1133">Transmembrane helix</keyword>
<evidence type="ECO:0000256" key="1">
    <source>
        <dbReference type="ARBA" id="ARBA00004479"/>
    </source>
</evidence>
<dbReference type="Proteomes" id="UP000187609">
    <property type="component" value="Unassembled WGS sequence"/>
</dbReference>